<dbReference type="InterPro" id="IPR021145">
    <property type="entry name" value="Portal_protein_SPP1_Gp6-like"/>
</dbReference>
<dbReference type="EMBL" id="JAPJDO010000010">
    <property type="protein sequence ID" value="MCX2937821.1"/>
    <property type="molecule type" value="Genomic_DNA"/>
</dbReference>
<dbReference type="Proteomes" id="UP001300745">
    <property type="component" value="Unassembled WGS sequence"/>
</dbReference>
<reference evidence="2 3" key="1">
    <citation type="submission" date="2022-11" db="EMBL/GenBank/DDBJ databases">
        <title>Mycobacterium sp. nov.</title>
        <authorList>
            <person name="Papic B."/>
            <person name="Spicic S."/>
            <person name="Duvnjak S."/>
        </authorList>
    </citation>
    <scope>NUCLEOTIDE SEQUENCE [LARGE SCALE GENOMIC DNA]</scope>
    <source>
        <strain evidence="2 3">CVI_P4</strain>
    </source>
</reference>
<organism evidence="2 3">
    <name type="scientific">Mycobacterium pinniadriaticum</name>
    <dbReference type="NCBI Taxonomy" id="2994102"/>
    <lineage>
        <taxon>Bacteria</taxon>
        <taxon>Bacillati</taxon>
        <taxon>Actinomycetota</taxon>
        <taxon>Actinomycetes</taxon>
        <taxon>Mycobacteriales</taxon>
        <taxon>Mycobacteriaceae</taxon>
        <taxon>Mycobacterium</taxon>
    </lineage>
</organism>
<evidence type="ECO:0000313" key="2">
    <source>
        <dbReference type="EMBL" id="MCX2937821.1"/>
    </source>
</evidence>
<protein>
    <submittedName>
        <fullName evidence="2">Phage portal protein</fullName>
    </submittedName>
</protein>
<gene>
    <name evidence="2" type="ORF">ORI27_14015</name>
</gene>
<accession>A0ABT3SE91</accession>
<comment type="caution">
    <text evidence="2">The sequence shown here is derived from an EMBL/GenBank/DDBJ whole genome shotgun (WGS) entry which is preliminary data.</text>
</comment>
<evidence type="ECO:0000313" key="3">
    <source>
        <dbReference type="Proteomes" id="UP001300745"/>
    </source>
</evidence>
<sequence>MALTPSEWFDKLNERFTKSIKPKWQDGKIRPNEYVQRNQALDTLWSYYIGDPPLPQVADEYEPVFREVMRKARCNYAPMCVAAMIDRMELQGLSTGRDSDTNGDDLAANIMDESGFAAQFKDLLGYLFAMGEAFGMVVPGANGEKPKIHAIDPRRCIGIPDRNNPVRLRAALIKEYDDIEDRQLGHLFLPGEKWTLEFDGSQWKRISDAPEEVKGLDDLGGIPIVRFENLHQLGEYEAHIDLLDRINDITLDTMVLSKFQAFKQRGVSGDEDDDTEYDDETTDETAEVDEIITTEDGKKQIKWSDVFQAGPGKVWKVPKDWKFWESGATDLTPMLNNKRDAVKEFAAVTFTPLYLITPDDANGSAEGAGLLRESLTSKVRDRRSRVTPSLKLLWRITFAMAGEADRGKTMKLLWGPIEFRSLAEKGSASAQAKGTLSRKRITREIWEMTPQEIDDNERELRAERLLDAALPGSVGGTSPNSVITSQQQTPTANPVRQVNQRDVAVPA</sequence>
<dbReference type="RefSeq" id="WP_265997481.1">
    <property type="nucleotide sequence ID" value="NZ_JAPJDN010000010.1"/>
</dbReference>
<feature type="compositionally biased region" description="Polar residues" evidence="1">
    <location>
        <begin position="476"/>
        <end position="500"/>
    </location>
</feature>
<dbReference type="Pfam" id="PF05133">
    <property type="entry name" value="SPP1_portal"/>
    <property type="match status" value="1"/>
</dbReference>
<proteinExistence type="predicted"/>
<feature type="region of interest" description="Disordered" evidence="1">
    <location>
        <begin position="470"/>
        <end position="507"/>
    </location>
</feature>
<name>A0ABT3SE91_9MYCO</name>
<evidence type="ECO:0000256" key="1">
    <source>
        <dbReference type="SAM" id="MobiDB-lite"/>
    </source>
</evidence>
<keyword evidence="3" id="KW-1185">Reference proteome</keyword>